<evidence type="ECO:0000313" key="2">
    <source>
        <dbReference type="EMBL" id="RIT28722.1"/>
    </source>
</evidence>
<dbReference type="AlphaFoldDB" id="A0ABD7HH28"/>
<evidence type="ECO:0008006" key="4">
    <source>
        <dbReference type="Google" id="ProtNLM"/>
    </source>
</evidence>
<proteinExistence type="predicted"/>
<organism evidence="2 3">
    <name type="scientific">Mycobacteroides abscessus</name>
    <dbReference type="NCBI Taxonomy" id="36809"/>
    <lineage>
        <taxon>Bacteria</taxon>
        <taxon>Bacillati</taxon>
        <taxon>Actinomycetota</taxon>
        <taxon>Actinomycetes</taxon>
        <taxon>Mycobacteriales</taxon>
        <taxon>Mycobacteriaceae</taxon>
        <taxon>Mycobacteroides</taxon>
    </lineage>
</organism>
<dbReference type="EMBL" id="QXBN01000046">
    <property type="protein sequence ID" value="RIT28722.1"/>
    <property type="molecule type" value="Genomic_DNA"/>
</dbReference>
<comment type="caution">
    <text evidence="2">The sequence shown here is derived from an EMBL/GenBank/DDBJ whole genome shotgun (WGS) entry which is preliminary data.</text>
</comment>
<gene>
    <name evidence="2" type="ORF">D2E76_26960</name>
</gene>
<evidence type="ECO:0000313" key="3">
    <source>
        <dbReference type="Proteomes" id="UP000284557"/>
    </source>
</evidence>
<protein>
    <recommendedName>
        <fullName evidence="4">Lipoprotein</fullName>
    </recommendedName>
</protein>
<accession>A0ABD7HH28</accession>
<feature type="compositionally biased region" description="Basic and acidic residues" evidence="1">
    <location>
        <begin position="22"/>
        <end position="32"/>
    </location>
</feature>
<reference evidence="2 3" key="1">
    <citation type="submission" date="2018-08" db="EMBL/GenBank/DDBJ databases">
        <title>Linezolid Resistance in Mycobacterium abscessus: MIC Distribution and Comprehensive Investigation of Resistance Mechanisms.</title>
        <authorList>
            <person name="Ye M."/>
            <person name="Xu L."/>
            <person name="Zou Y."/>
            <person name="Li B."/>
            <person name="Guo Q."/>
            <person name="Zhang Y."/>
            <person name="Zhan M."/>
            <person name="Xu B."/>
            <person name="Yu F."/>
            <person name="Zhang Z."/>
            <person name="Chu H."/>
        </authorList>
    </citation>
    <scope>NUCLEOTIDE SEQUENCE [LARGE SCALE GENOMIC DNA]</scope>
    <source>
        <strain evidence="2 3">G143</strain>
    </source>
</reference>
<sequence length="137" mass="15057">MLAVLVLAAVLTGCSIFGSSRGSDKDTDRLVTPDHSVPSPSGEYTASVEYGPEENGVKTWIPVIRDRSGKEVFRDNHDDYSPYSTRQKLLVTWLSTKPAELWVYSGDVGTFSISQQPNGTWIKQSGGAPKEITDLHR</sequence>
<feature type="region of interest" description="Disordered" evidence="1">
    <location>
        <begin position="20"/>
        <end position="49"/>
    </location>
</feature>
<name>A0ABD7HH28_9MYCO</name>
<dbReference type="Proteomes" id="UP000284557">
    <property type="component" value="Unassembled WGS sequence"/>
</dbReference>
<evidence type="ECO:0000256" key="1">
    <source>
        <dbReference type="SAM" id="MobiDB-lite"/>
    </source>
</evidence>